<dbReference type="Gene3D" id="3.40.640.10">
    <property type="entry name" value="Type I PLP-dependent aspartate aminotransferase-like (Major domain)"/>
    <property type="match status" value="1"/>
</dbReference>
<dbReference type="InterPro" id="IPR050859">
    <property type="entry name" value="Class-I_PLP-dep_aminotransf"/>
</dbReference>
<keyword evidence="9" id="KW-1185">Reference proteome</keyword>
<evidence type="ECO:0000256" key="6">
    <source>
        <dbReference type="ARBA" id="ARBA00022898"/>
    </source>
</evidence>
<proteinExistence type="inferred from homology"/>
<dbReference type="FunFam" id="3.40.640.10:FF:000053">
    <property type="entry name" value="Aminotransferase, class I"/>
    <property type="match status" value="1"/>
</dbReference>
<dbReference type="InterPro" id="IPR015422">
    <property type="entry name" value="PyrdxlP-dep_Trfase_small"/>
</dbReference>
<evidence type="ECO:0000256" key="5">
    <source>
        <dbReference type="ARBA" id="ARBA00022679"/>
    </source>
</evidence>
<accession>A0A938XX01</accession>
<gene>
    <name evidence="8" type="ORF">JOD01_001034</name>
</gene>
<dbReference type="Gene3D" id="3.90.1150.10">
    <property type="entry name" value="Aspartate Aminotransferase, domain 1"/>
    <property type="match status" value="1"/>
</dbReference>
<dbReference type="SUPFAM" id="SSF53383">
    <property type="entry name" value="PLP-dependent transferases"/>
    <property type="match status" value="1"/>
</dbReference>
<dbReference type="PANTHER" id="PTHR42790:SF19">
    <property type="entry name" value="KYNURENINE_ALPHA-AMINOADIPATE AMINOTRANSFERASE, MITOCHONDRIAL"/>
    <property type="match status" value="1"/>
</dbReference>
<sequence length="398" mass="45156">MAVRYANRMNSLKASEIREILKVTEKPEVISFAGGLPAPELFPVEEMREVASLVLAESGRQALQYATTEGFGPLRQKLADRMNRKLQTNVTADDILITSGSQQGLDFTGKVFLDEGDIVLCESPSYLGAINAFKAYGPKFVEVPTDDEGLISSELKEILEKVQPKCIYVIPDFQNPTGRSWTLKRRQEFMEIINHYEIPVIEDNPYGELNFEGEILPSLKSMDTKGLVIFLGTFSKIFCPGYRIGWVAASQEILEKYIMIKQSADLHTSSISQREIDKYLELYDIDENIAKIKEVYRKRRDLMLAEMEKEFPDNVKFTYPKGGLFTWVELPAHVDAREVLLKCVENNVAFVPGGSFYPNGGNENTFRLNYSNMQEDKIVEGIQRLGKILREVLQPLPQ</sequence>
<dbReference type="GO" id="GO:1901605">
    <property type="term" value="P:alpha-amino acid metabolic process"/>
    <property type="evidence" value="ECO:0007669"/>
    <property type="project" value="TreeGrafter"/>
</dbReference>
<evidence type="ECO:0000313" key="9">
    <source>
        <dbReference type="Proteomes" id="UP000717624"/>
    </source>
</evidence>
<dbReference type="EC" id="2.6.1.-" evidence="8"/>
<evidence type="ECO:0000256" key="2">
    <source>
        <dbReference type="ARBA" id="ARBA00007441"/>
    </source>
</evidence>
<feature type="domain" description="Aminotransferase class I/classII large" evidence="7">
    <location>
        <begin position="43"/>
        <end position="385"/>
    </location>
</feature>
<dbReference type="EMBL" id="JAFBEB010000002">
    <property type="protein sequence ID" value="MBM7589436.1"/>
    <property type="molecule type" value="Genomic_DNA"/>
</dbReference>
<evidence type="ECO:0000256" key="3">
    <source>
        <dbReference type="ARBA" id="ARBA00011738"/>
    </source>
</evidence>
<dbReference type="InterPro" id="IPR015424">
    <property type="entry name" value="PyrdxlP-dep_Trfase"/>
</dbReference>
<evidence type="ECO:0000256" key="1">
    <source>
        <dbReference type="ARBA" id="ARBA00001933"/>
    </source>
</evidence>
<comment type="cofactor">
    <cofactor evidence="1">
        <name>pyridoxal 5'-phosphate</name>
        <dbReference type="ChEBI" id="CHEBI:597326"/>
    </cofactor>
</comment>
<comment type="caution">
    <text evidence="8">The sequence shown here is derived from an EMBL/GenBank/DDBJ whole genome shotgun (WGS) entry which is preliminary data.</text>
</comment>
<evidence type="ECO:0000256" key="4">
    <source>
        <dbReference type="ARBA" id="ARBA00022576"/>
    </source>
</evidence>
<dbReference type="Proteomes" id="UP000717624">
    <property type="component" value="Unassembled WGS sequence"/>
</dbReference>
<dbReference type="CDD" id="cd00609">
    <property type="entry name" value="AAT_like"/>
    <property type="match status" value="1"/>
</dbReference>
<keyword evidence="4 8" id="KW-0032">Aminotransferase</keyword>
<comment type="similarity">
    <text evidence="2">Belongs to the class-I pyridoxal-phosphate-dependent aminotransferase family.</text>
</comment>
<protein>
    <submittedName>
        <fullName evidence="8">2-aminoadipate transaminase</fullName>
        <ecNumber evidence="8">2.6.1.-</ecNumber>
    </submittedName>
</protein>
<reference evidence="8" key="1">
    <citation type="submission" date="2021-01" db="EMBL/GenBank/DDBJ databases">
        <title>Genomic Encyclopedia of Type Strains, Phase IV (KMG-IV): sequencing the most valuable type-strain genomes for metagenomic binning, comparative biology and taxonomic classification.</title>
        <authorList>
            <person name="Goeker M."/>
        </authorList>
    </citation>
    <scope>NUCLEOTIDE SEQUENCE</scope>
    <source>
        <strain evidence="8">DSM 25523</strain>
    </source>
</reference>
<dbReference type="Pfam" id="PF00155">
    <property type="entry name" value="Aminotran_1_2"/>
    <property type="match status" value="1"/>
</dbReference>
<dbReference type="AlphaFoldDB" id="A0A938XX01"/>
<evidence type="ECO:0000313" key="8">
    <source>
        <dbReference type="EMBL" id="MBM7589436.1"/>
    </source>
</evidence>
<comment type="subunit">
    <text evidence="3">Homodimer.</text>
</comment>
<keyword evidence="5 8" id="KW-0808">Transferase</keyword>
<dbReference type="PANTHER" id="PTHR42790">
    <property type="entry name" value="AMINOTRANSFERASE"/>
    <property type="match status" value="1"/>
</dbReference>
<dbReference type="InterPro" id="IPR015421">
    <property type="entry name" value="PyrdxlP-dep_Trfase_major"/>
</dbReference>
<name>A0A938XX01_9BACL</name>
<dbReference type="GO" id="GO:0030170">
    <property type="term" value="F:pyridoxal phosphate binding"/>
    <property type="evidence" value="ECO:0007669"/>
    <property type="project" value="InterPro"/>
</dbReference>
<evidence type="ECO:0000259" key="7">
    <source>
        <dbReference type="Pfam" id="PF00155"/>
    </source>
</evidence>
<dbReference type="InterPro" id="IPR004839">
    <property type="entry name" value="Aminotransferase_I/II_large"/>
</dbReference>
<organism evidence="8 9">
    <name type="scientific">Brevibacillus fulvus</name>
    <dbReference type="NCBI Taxonomy" id="1125967"/>
    <lineage>
        <taxon>Bacteria</taxon>
        <taxon>Bacillati</taxon>
        <taxon>Bacillota</taxon>
        <taxon>Bacilli</taxon>
        <taxon>Bacillales</taxon>
        <taxon>Paenibacillaceae</taxon>
        <taxon>Brevibacillus</taxon>
    </lineage>
</organism>
<keyword evidence="6" id="KW-0663">Pyridoxal phosphate</keyword>
<dbReference type="RefSeq" id="WP_204517148.1">
    <property type="nucleotide sequence ID" value="NZ_BAABIN010000015.1"/>
</dbReference>
<dbReference type="GO" id="GO:0008483">
    <property type="term" value="F:transaminase activity"/>
    <property type="evidence" value="ECO:0007669"/>
    <property type="project" value="UniProtKB-KW"/>
</dbReference>